<evidence type="ECO:0000256" key="5">
    <source>
        <dbReference type="ARBA" id="ARBA00022968"/>
    </source>
</evidence>
<evidence type="ECO:0000256" key="14">
    <source>
        <dbReference type="ARBA" id="ARBA00023242"/>
    </source>
</evidence>
<proteinExistence type="inferred from homology"/>
<organism evidence="17 18">
    <name type="scientific">Sus scrofa</name>
    <name type="common">Pig</name>
    <dbReference type="NCBI Taxonomy" id="9823"/>
    <lineage>
        <taxon>Eukaryota</taxon>
        <taxon>Metazoa</taxon>
        <taxon>Chordata</taxon>
        <taxon>Craniata</taxon>
        <taxon>Vertebrata</taxon>
        <taxon>Euteleostomi</taxon>
        <taxon>Mammalia</taxon>
        <taxon>Eutheria</taxon>
        <taxon>Laurasiatheria</taxon>
        <taxon>Artiodactyla</taxon>
        <taxon>Suina</taxon>
        <taxon>Suidae</taxon>
        <taxon>Sus</taxon>
    </lineage>
</organism>
<comment type="subcellular location">
    <subcellularLocation>
        <location evidence="1">Endoplasmic reticulum membrane</location>
        <topology evidence="1">Single-pass type II membrane protein</topology>
    </subcellularLocation>
</comment>
<evidence type="ECO:0000313" key="18">
    <source>
        <dbReference type="Proteomes" id="UP000694725"/>
    </source>
</evidence>
<evidence type="ECO:0000256" key="9">
    <source>
        <dbReference type="ARBA" id="ARBA00023136"/>
    </source>
</evidence>
<keyword evidence="15" id="KW-0175">Coiled coil</keyword>
<gene>
    <name evidence="17" type="primary">CREB3</name>
</gene>
<evidence type="ECO:0000256" key="2">
    <source>
        <dbReference type="ARBA" id="ARBA00009050"/>
    </source>
</evidence>
<feature type="coiled-coil region" evidence="15">
    <location>
        <begin position="237"/>
        <end position="271"/>
    </location>
</feature>
<keyword evidence="14" id="KW-0539">Nucleus</keyword>
<dbReference type="Pfam" id="PF00170">
    <property type="entry name" value="bZIP_1"/>
    <property type="match status" value="1"/>
</dbReference>
<dbReference type="GO" id="GO:0006986">
    <property type="term" value="P:response to unfolded protein"/>
    <property type="evidence" value="ECO:0007669"/>
    <property type="project" value="UniProtKB-KW"/>
</dbReference>
<dbReference type="PROSITE" id="PS00036">
    <property type="entry name" value="BZIP_BASIC"/>
    <property type="match status" value="1"/>
</dbReference>
<evidence type="ECO:0000256" key="1">
    <source>
        <dbReference type="ARBA" id="ARBA00004648"/>
    </source>
</evidence>
<dbReference type="SUPFAM" id="SSF57959">
    <property type="entry name" value="Leucine zipper domain"/>
    <property type="match status" value="1"/>
</dbReference>
<dbReference type="Ensembl" id="ENSSSCT00065065516.1">
    <property type="protein sequence ID" value="ENSSSCP00065028382.1"/>
    <property type="gene ID" value="ENSSSCG00065047872.1"/>
</dbReference>
<evidence type="ECO:0000256" key="12">
    <source>
        <dbReference type="ARBA" id="ARBA00023180"/>
    </source>
</evidence>
<evidence type="ECO:0000256" key="6">
    <source>
        <dbReference type="ARBA" id="ARBA00022989"/>
    </source>
</evidence>
<dbReference type="InterPro" id="IPR046347">
    <property type="entry name" value="bZIP_sf"/>
</dbReference>
<protein>
    <submittedName>
        <fullName evidence="17">Carbonic anhydrase 9</fullName>
    </submittedName>
</protein>
<sequence>MWFTSALHLPKLTRPWGARGAWPCWQPFCRKAQKKTVPMNSCCHIWEKSPMKMSHMELGLDSGDDDLLGFLLEESGGLGAARDEALEAPLDWELPLSEALSDWDVEDFLSCLSSPPASLTDFSHSDPYLVHHDHTYSLSQEYVSIDLDNEDYEKEGAQMTSLRVEAPAEQEIGELILTEEEKRLLEKEGLTLPGTLPLTKMEEQVLRRVRRKIRNKKSAQESRRKKKVYVGSLESRVLKYSAQNLELQNKVQLLEEQNLSLLDQLRRLQSMVIQTANKASSSSTCILVRMAMEGEILFSGGRDRGAIQSSSSSLFFSCLCSRSCSSPSVSSSYLPCTPRTQGGARQPSMEVRGLRPLRKGQGGKPGWPLNSLCLLSVVPPASCPPQRGRSPAGPACTAVRGTTGQLNPRAPGSWQLLLPVPPHGLGSWGRIAHEAATARPLLKVF</sequence>
<evidence type="ECO:0000256" key="15">
    <source>
        <dbReference type="SAM" id="Coils"/>
    </source>
</evidence>
<dbReference type="GO" id="GO:0005789">
    <property type="term" value="C:endoplasmic reticulum membrane"/>
    <property type="evidence" value="ECO:0007669"/>
    <property type="project" value="UniProtKB-SubCell"/>
</dbReference>
<reference evidence="17" key="1">
    <citation type="submission" date="2025-08" db="UniProtKB">
        <authorList>
            <consortium name="Ensembl"/>
        </authorList>
    </citation>
    <scope>IDENTIFICATION</scope>
</reference>
<accession>A0A8D1YXA2</accession>
<evidence type="ECO:0000256" key="8">
    <source>
        <dbReference type="ARBA" id="ARBA00023125"/>
    </source>
</evidence>
<keyword evidence="10" id="KW-0010">Activator</keyword>
<dbReference type="FunFam" id="1.20.5.170:FF:000042">
    <property type="entry name" value="Cyclic AMP-responsive element-binding protein 3-like protein 3"/>
    <property type="match status" value="1"/>
</dbReference>
<dbReference type="PROSITE" id="PS50217">
    <property type="entry name" value="BZIP"/>
    <property type="match status" value="1"/>
</dbReference>
<keyword evidence="5" id="KW-0735">Signal-anchor</keyword>
<evidence type="ECO:0000256" key="10">
    <source>
        <dbReference type="ARBA" id="ARBA00023159"/>
    </source>
</evidence>
<evidence type="ECO:0000256" key="7">
    <source>
        <dbReference type="ARBA" id="ARBA00023015"/>
    </source>
</evidence>
<keyword evidence="8" id="KW-0238">DNA-binding</keyword>
<evidence type="ECO:0000256" key="3">
    <source>
        <dbReference type="ARBA" id="ARBA00022692"/>
    </source>
</evidence>
<dbReference type="GO" id="GO:0003700">
    <property type="term" value="F:DNA-binding transcription factor activity"/>
    <property type="evidence" value="ECO:0007669"/>
    <property type="project" value="InterPro"/>
</dbReference>
<keyword evidence="3" id="KW-0812">Transmembrane</keyword>
<keyword evidence="6" id="KW-1133">Transmembrane helix</keyword>
<dbReference type="SMART" id="SM00338">
    <property type="entry name" value="BRLZ"/>
    <property type="match status" value="1"/>
</dbReference>
<evidence type="ECO:0000256" key="13">
    <source>
        <dbReference type="ARBA" id="ARBA00023230"/>
    </source>
</evidence>
<evidence type="ECO:0000259" key="16">
    <source>
        <dbReference type="PROSITE" id="PS50217"/>
    </source>
</evidence>
<dbReference type="InterPro" id="IPR004827">
    <property type="entry name" value="bZIP"/>
</dbReference>
<dbReference type="GO" id="GO:0003677">
    <property type="term" value="F:DNA binding"/>
    <property type="evidence" value="ECO:0007669"/>
    <property type="project" value="UniProtKB-KW"/>
</dbReference>
<dbReference type="CDD" id="cd14689">
    <property type="entry name" value="bZIP_CREB3"/>
    <property type="match status" value="1"/>
</dbReference>
<dbReference type="InterPro" id="IPR051381">
    <property type="entry name" value="CREB_ATF_subfamily"/>
</dbReference>
<evidence type="ECO:0000313" key="17">
    <source>
        <dbReference type="Ensembl" id="ENSSSCP00065028382.1"/>
    </source>
</evidence>
<dbReference type="Proteomes" id="UP000694725">
    <property type="component" value="Unplaced"/>
</dbReference>
<keyword evidence="13" id="KW-0834">Unfolded protein response</keyword>
<evidence type="ECO:0000256" key="4">
    <source>
        <dbReference type="ARBA" id="ARBA00022824"/>
    </source>
</evidence>
<name>A0A8D1YXA2_PIG</name>
<keyword evidence="11" id="KW-0804">Transcription</keyword>
<dbReference type="AlphaFoldDB" id="A0A8D1YXA2"/>
<comment type="similarity">
    <text evidence="2">Belongs to the bZIP family. ATF subfamily.</text>
</comment>
<keyword evidence="12" id="KW-0325">Glycoprotein</keyword>
<feature type="domain" description="BZIP" evidence="16">
    <location>
        <begin position="205"/>
        <end position="268"/>
    </location>
</feature>
<evidence type="ECO:0000256" key="11">
    <source>
        <dbReference type="ARBA" id="ARBA00023163"/>
    </source>
</evidence>
<keyword evidence="7" id="KW-0805">Transcription regulation</keyword>
<keyword evidence="4" id="KW-0256">Endoplasmic reticulum</keyword>
<keyword evidence="9" id="KW-0472">Membrane</keyword>
<dbReference type="PANTHER" id="PTHR45996">
    <property type="entry name" value="AGAP001464-PB"/>
    <property type="match status" value="1"/>
</dbReference>
<dbReference type="PANTHER" id="PTHR45996:SF4">
    <property type="entry name" value="CYCLIC AMP-RESPONSIVE ELEMENT-BINDING PROTEIN 3"/>
    <property type="match status" value="1"/>
</dbReference>
<dbReference type="Gene3D" id="1.20.5.170">
    <property type="match status" value="1"/>
</dbReference>